<protein>
    <submittedName>
        <fullName evidence="1">Uncharacterized protein</fullName>
    </submittedName>
</protein>
<dbReference type="Proteomes" id="UP000765509">
    <property type="component" value="Unassembled WGS sequence"/>
</dbReference>
<keyword evidence="2" id="KW-1185">Reference proteome</keyword>
<organism evidence="1 2">
    <name type="scientific">Austropuccinia psidii MF-1</name>
    <dbReference type="NCBI Taxonomy" id="1389203"/>
    <lineage>
        <taxon>Eukaryota</taxon>
        <taxon>Fungi</taxon>
        <taxon>Dikarya</taxon>
        <taxon>Basidiomycota</taxon>
        <taxon>Pucciniomycotina</taxon>
        <taxon>Pucciniomycetes</taxon>
        <taxon>Pucciniales</taxon>
        <taxon>Sphaerophragmiaceae</taxon>
        <taxon>Austropuccinia</taxon>
    </lineage>
</organism>
<accession>A0A9Q3EJL3</accession>
<comment type="caution">
    <text evidence="1">The sequence shown here is derived from an EMBL/GenBank/DDBJ whole genome shotgun (WGS) entry which is preliminary data.</text>
</comment>
<sequence>MDRGRTWVRWECLCFNGKNEDYFEECLKILFNIAGIRIAIPPDIIAYAILGRISRDSNTYDHVIDSMVLTMNSLINPQLVLDKISERLKHKNTKDTFQKGIKPEKMDSSAFLTNSTDYP</sequence>
<reference evidence="1" key="1">
    <citation type="submission" date="2021-03" db="EMBL/GenBank/DDBJ databases">
        <title>Draft genome sequence of rust myrtle Austropuccinia psidii MF-1, a brazilian biotype.</title>
        <authorList>
            <person name="Quecine M.C."/>
            <person name="Pachon D.M.R."/>
            <person name="Bonatelli M.L."/>
            <person name="Correr F.H."/>
            <person name="Franceschini L.M."/>
            <person name="Leite T.F."/>
            <person name="Margarido G.R.A."/>
            <person name="Almeida C.A."/>
            <person name="Ferrarezi J.A."/>
            <person name="Labate C.A."/>
        </authorList>
    </citation>
    <scope>NUCLEOTIDE SEQUENCE</scope>
    <source>
        <strain evidence="1">MF-1</strain>
    </source>
</reference>
<evidence type="ECO:0000313" key="1">
    <source>
        <dbReference type="EMBL" id="MBW0522663.1"/>
    </source>
</evidence>
<evidence type="ECO:0000313" key="2">
    <source>
        <dbReference type="Proteomes" id="UP000765509"/>
    </source>
</evidence>
<dbReference type="EMBL" id="AVOT02029722">
    <property type="protein sequence ID" value="MBW0522663.1"/>
    <property type="molecule type" value="Genomic_DNA"/>
</dbReference>
<dbReference type="AlphaFoldDB" id="A0A9Q3EJL3"/>
<name>A0A9Q3EJL3_9BASI</name>
<proteinExistence type="predicted"/>
<dbReference type="OrthoDB" id="2518701at2759"/>
<gene>
    <name evidence="1" type="ORF">O181_062378</name>
</gene>